<comment type="caution">
    <text evidence="10">The sequence shown here is derived from an EMBL/GenBank/DDBJ whole genome shotgun (WGS) entry which is preliminary data.</text>
</comment>
<keyword evidence="6 7" id="KW-0539">Nucleus</keyword>
<evidence type="ECO:0000256" key="6">
    <source>
        <dbReference type="ARBA" id="ARBA00023242"/>
    </source>
</evidence>
<keyword evidence="5 7" id="KW-0508">mRNA splicing</keyword>
<protein>
    <recommendedName>
        <fullName evidence="7">Pre-mRNA-splicing factor SLU7</fullName>
    </recommendedName>
</protein>
<feature type="region of interest" description="Disordered" evidence="8">
    <location>
        <begin position="471"/>
        <end position="492"/>
    </location>
</feature>
<dbReference type="InterPro" id="IPR029058">
    <property type="entry name" value="AB_hydrolase_fold"/>
</dbReference>
<feature type="domain" description="Pre-mRNA-splicing factor SLU7" evidence="9">
    <location>
        <begin position="356"/>
        <end position="615"/>
    </location>
</feature>
<keyword evidence="4 7" id="KW-0747">Spliceosome</keyword>
<feature type="compositionally biased region" description="Basic and acidic residues" evidence="8">
    <location>
        <begin position="708"/>
        <end position="721"/>
    </location>
</feature>
<reference evidence="10 11" key="1">
    <citation type="submission" date="2020-02" db="EMBL/GenBank/DDBJ databases">
        <title>Draft genome sequence of Haematococcus lacustris strain NIES-144.</title>
        <authorList>
            <person name="Morimoto D."/>
            <person name="Nakagawa S."/>
            <person name="Yoshida T."/>
            <person name="Sawayama S."/>
        </authorList>
    </citation>
    <scope>NUCLEOTIDE SEQUENCE [LARGE SCALE GENOMIC DNA]</scope>
    <source>
        <strain evidence="10 11">NIES-144</strain>
    </source>
</reference>
<evidence type="ECO:0000256" key="2">
    <source>
        <dbReference type="ARBA" id="ARBA00007203"/>
    </source>
</evidence>
<keyword evidence="3 7" id="KW-0507">mRNA processing</keyword>
<dbReference type="GO" id="GO:0030628">
    <property type="term" value="F:pre-mRNA 3'-splice site binding"/>
    <property type="evidence" value="ECO:0007669"/>
    <property type="project" value="UniProtKB-UniRule"/>
</dbReference>
<comment type="subunit">
    <text evidence="7">Associated with the spliceosome.</text>
</comment>
<dbReference type="AlphaFoldDB" id="A0A699Z2S7"/>
<evidence type="ECO:0000256" key="8">
    <source>
        <dbReference type="SAM" id="MobiDB-lite"/>
    </source>
</evidence>
<dbReference type="GO" id="GO:0000398">
    <property type="term" value="P:mRNA splicing, via spliceosome"/>
    <property type="evidence" value="ECO:0007669"/>
    <property type="project" value="UniProtKB-UniRule"/>
</dbReference>
<dbReference type="EMBL" id="BLLF01000649">
    <property type="protein sequence ID" value="GFH13758.1"/>
    <property type="molecule type" value="Genomic_DNA"/>
</dbReference>
<comment type="similarity">
    <text evidence="2 7">Belongs to the SLU7 family.</text>
</comment>
<gene>
    <name evidence="10" type="ORF">HaLaN_09703</name>
</gene>
<evidence type="ECO:0000256" key="3">
    <source>
        <dbReference type="ARBA" id="ARBA00022664"/>
    </source>
</evidence>
<keyword evidence="11" id="KW-1185">Reference proteome</keyword>
<feature type="region of interest" description="Disordered" evidence="8">
    <location>
        <begin position="708"/>
        <end position="767"/>
    </location>
</feature>
<evidence type="ECO:0000259" key="9">
    <source>
        <dbReference type="Pfam" id="PF11708"/>
    </source>
</evidence>
<proteinExistence type="inferred from homology"/>
<evidence type="ECO:0000256" key="1">
    <source>
        <dbReference type="ARBA" id="ARBA00004123"/>
    </source>
</evidence>
<dbReference type="PANTHER" id="PTHR12942:SF2">
    <property type="entry name" value="PRE-MRNA-SPLICING FACTOR SLU7"/>
    <property type="match status" value="1"/>
</dbReference>
<feature type="compositionally biased region" description="Basic and acidic residues" evidence="8">
    <location>
        <begin position="739"/>
        <end position="750"/>
    </location>
</feature>
<evidence type="ECO:0000313" key="11">
    <source>
        <dbReference type="Proteomes" id="UP000485058"/>
    </source>
</evidence>
<dbReference type="PANTHER" id="PTHR12942">
    <property type="entry name" value="STEP II SPLICING FACTOR SLU7"/>
    <property type="match status" value="1"/>
</dbReference>
<organism evidence="10 11">
    <name type="scientific">Haematococcus lacustris</name>
    <name type="common">Green alga</name>
    <name type="synonym">Haematococcus pluvialis</name>
    <dbReference type="NCBI Taxonomy" id="44745"/>
    <lineage>
        <taxon>Eukaryota</taxon>
        <taxon>Viridiplantae</taxon>
        <taxon>Chlorophyta</taxon>
        <taxon>core chlorophytes</taxon>
        <taxon>Chlorophyceae</taxon>
        <taxon>CS clade</taxon>
        <taxon>Chlamydomonadales</taxon>
        <taxon>Haematococcaceae</taxon>
        <taxon>Haematococcus</taxon>
    </lineage>
</organism>
<dbReference type="Gene3D" id="3.40.50.1820">
    <property type="entry name" value="alpha/beta hydrolase"/>
    <property type="match status" value="1"/>
</dbReference>
<name>A0A699Z2S7_HAELA</name>
<feature type="compositionally biased region" description="Basic and acidic residues" evidence="8">
    <location>
        <begin position="226"/>
        <end position="256"/>
    </location>
</feature>
<accession>A0A699Z2S7</accession>
<dbReference type="Pfam" id="PF11708">
    <property type="entry name" value="Slu7"/>
    <property type="match status" value="1"/>
</dbReference>
<feature type="region of interest" description="Disordered" evidence="8">
    <location>
        <begin position="224"/>
        <end position="256"/>
    </location>
</feature>
<comment type="subcellular location">
    <subcellularLocation>
        <location evidence="1 7">Nucleus</location>
    </subcellularLocation>
</comment>
<dbReference type="InterPro" id="IPR021715">
    <property type="entry name" value="Slu7_dom"/>
</dbReference>
<sequence length="767" mass="86186">MVAALDAFVAQTCGQQPVALVVQGYVLSQYALLWAQQNERKVARLLILNTPLSTNSKLRPELAAYKTPLAFMRPKTFDGMMFNATGSAYVMEGRVAEAYARPYADPAASAAVASVMEKCDYGKLLKKVNEGFMTWKKPSVLMFGGSDPFLSVASAFEFLEDKRTNMKIISAAAKLGHCPQEDFAEALHETMLPWLAGTTDEWTSGKTMKMTKYGGVESSVMSAVTADERRRQKELDEARKAGLAPAEKDEDGKEINPHIPQYMTSAPWYLNKDKPTLQHQRNWNKKEGEDDPSLRWYDRGAKVFQATKWRKGSCENCGSMTHVTKDCLERPRNKGAKYTNKNIAADDKIEELKITGFDAKRDRWNGYDPKEYSKIIDRHEQLESIRKELKQKELAQELYHGKGGEAAAAVASAADDDDAKIREEEDAGFSEVKKRVRTVAGGSTGSVRNLRIREDTAKYLLNLDVNSAHYDPKTRSMREDPTPDKPLDKKTYAGDNFVRKSGDYHAWQELQIHAMTAFEKGADVNIMANPSLVEKMYQQFKAKKDSLAAATKQDVLQKYGNAAEKPPEELALLTGTEKYVEYDRMGRVVRGQENRARSRYEEDVYLNNHTSVFGSWWHDGSWGYACCHQTLKNSYCTGRAGERAAVEVAAQMVANMEAKAKEADELLQKRREESKLNGHKPHVDVWGSETAEVELDATKVKEAVQRLEKAEREAVDDEGKRKYNPADSANAAVTPEEMEAWRMKRSRADDPMQMLQKGGASNGYDLL</sequence>
<comment type="function">
    <text evidence="7">Involved in pre-mRNA splicing.</text>
</comment>
<evidence type="ECO:0000256" key="5">
    <source>
        <dbReference type="ARBA" id="ARBA00023187"/>
    </source>
</evidence>
<dbReference type="InterPro" id="IPR039974">
    <property type="entry name" value="Splicing_factor_SLU7"/>
</dbReference>
<dbReference type="SUPFAM" id="SSF53474">
    <property type="entry name" value="alpha/beta-Hydrolases"/>
    <property type="match status" value="1"/>
</dbReference>
<evidence type="ECO:0000313" key="10">
    <source>
        <dbReference type="EMBL" id="GFH13758.1"/>
    </source>
</evidence>
<dbReference type="Proteomes" id="UP000485058">
    <property type="component" value="Unassembled WGS sequence"/>
</dbReference>
<dbReference type="GO" id="GO:0005681">
    <property type="term" value="C:spliceosomal complex"/>
    <property type="evidence" value="ECO:0007669"/>
    <property type="project" value="UniProtKB-UniRule"/>
</dbReference>
<evidence type="ECO:0000256" key="7">
    <source>
        <dbReference type="RuleBase" id="RU367071"/>
    </source>
</evidence>
<evidence type="ECO:0000256" key="4">
    <source>
        <dbReference type="ARBA" id="ARBA00022728"/>
    </source>
</evidence>